<comment type="caution">
    <text evidence="1">The sequence shown here is derived from an EMBL/GenBank/DDBJ whole genome shotgun (WGS) entry which is preliminary data.</text>
</comment>
<name>A0A7X8H1C6_9LACT</name>
<dbReference type="EMBL" id="JAAYSM010000399">
    <property type="protein sequence ID" value="NLJ19421.1"/>
    <property type="molecule type" value="Genomic_DNA"/>
</dbReference>
<proteinExistence type="predicted"/>
<dbReference type="AlphaFoldDB" id="A0A7X8H1C6"/>
<dbReference type="RefSeq" id="WP_276649954.1">
    <property type="nucleotide sequence ID" value="NZ_JAAYSM010000399.1"/>
</dbReference>
<gene>
    <name evidence="1" type="ORF">GX355_11250</name>
</gene>
<evidence type="ECO:0000313" key="2">
    <source>
        <dbReference type="Proteomes" id="UP000541058"/>
    </source>
</evidence>
<sequence length="319" mass="38176">MNLWESYDRIDEYLKEKLLTIPPYPCVSGNMVKKLLDCLENPDPAWGGLDGEILRMVINPWQRAYQVEYRYKPSKVFEGSMRVIESATYDLMISNYVCSYISLVPVVESVLREWAIEKSDEIESSNMKGDFKIKVFSKNLVSYLEEKNKQKNTNPKFQRWLSNQIKYFEFMMDKVFYLRFKDSEDGVHKEFNRNRVLHLLDNVEDSRVLRDNNTRIFLLLDIIAELYLCQDDNLYLKNTFYADCEDNIDFNLRWKIYLKNAQESIDFTDMNIIRFAFLTKEEKVYLTEDKKKKFLEQKELQIKLMESRNINRKNGSIDK</sequence>
<evidence type="ECO:0000313" key="1">
    <source>
        <dbReference type="EMBL" id="NLJ19421.1"/>
    </source>
</evidence>
<accession>A0A7X8H1C6</accession>
<reference evidence="1 2" key="1">
    <citation type="journal article" date="2020" name="Biotechnol. Biofuels">
        <title>New insights from the biogas microbiome by comprehensive genome-resolved metagenomics of nearly 1600 species originating from multiple anaerobic digesters.</title>
        <authorList>
            <person name="Campanaro S."/>
            <person name="Treu L."/>
            <person name="Rodriguez-R L.M."/>
            <person name="Kovalovszki A."/>
            <person name="Ziels R.M."/>
            <person name="Maus I."/>
            <person name="Zhu X."/>
            <person name="Kougias P.G."/>
            <person name="Basile A."/>
            <person name="Luo G."/>
            <person name="Schluter A."/>
            <person name="Konstantinidis K.T."/>
            <person name="Angelidaki I."/>
        </authorList>
    </citation>
    <scope>NUCLEOTIDE SEQUENCE [LARGE SCALE GENOMIC DNA]</scope>
    <source>
        <strain evidence="1">AS23ysBPME_34</strain>
    </source>
</reference>
<protein>
    <submittedName>
        <fullName evidence="1">Uncharacterized protein</fullName>
    </submittedName>
</protein>
<organism evidence="1 2">
    <name type="scientific">Globicatella sulfidifaciens</name>
    <dbReference type="NCBI Taxonomy" id="136093"/>
    <lineage>
        <taxon>Bacteria</taxon>
        <taxon>Bacillati</taxon>
        <taxon>Bacillota</taxon>
        <taxon>Bacilli</taxon>
        <taxon>Lactobacillales</taxon>
        <taxon>Aerococcaceae</taxon>
        <taxon>Globicatella</taxon>
    </lineage>
</organism>
<dbReference type="Proteomes" id="UP000541058">
    <property type="component" value="Unassembled WGS sequence"/>
</dbReference>